<dbReference type="Pfam" id="PF03459">
    <property type="entry name" value="TOBE"/>
    <property type="match status" value="1"/>
</dbReference>
<dbReference type="PROSITE" id="PS51866">
    <property type="entry name" value="MOP"/>
    <property type="match status" value="1"/>
</dbReference>
<dbReference type="InterPro" id="IPR008995">
    <property type="entry name" value="Mo/tungstate-bd_C_term_dom"/>
</dbReference>
<reference evidence="5 6" key="1">
    <citation type="journal article" date="2019" name="Emerg. Microbes Infect.">
        <title>Comprehensive subspecies identification of 175 nontuberculous mycobacteria species based on 7547 genomic profiles.</title>
        <authorList>
            <person name="Matsumoto Y."/>
            <person name="Kinjo T."/>
            <person name="Motooka D."/>
            <person name="Nabeya D."/>
            <person name="Jung N."/>
            <person name="Uechi K."/>
            <person name="Horii T."/>
            <person name="Iida T."/>
            <person name="Fujita J."/>
            <person name="Nakamura S."/>
        </authorList>
    </citation>
    <scope>NUCLEOTIDE SEQUENCE [LARGE SCALE GENOMIC DNA]</scope>
    <source>
        <strain evidence="5 6">JCM 30622</strain>
    </source>
</reference>
<accession>A0ABN6AYV5</accession>
<keyword evidence="1 2" id="KW-0500">Molybdenum</keyword>
<keyword evidence="6" id="KW-1185">Reference proteome</keyword>
<proteinExistence type="predicted"/>
<sequence>MCRPGPTAAGVSLPRIRVGEGRVTAGTGSWPESVPYPREGRGAGRVSANPRSWIGYHRGVSNLRIRQAAELLGVSDDTVRRWINQGALEVSHDAAGRKVIASEDLARFSRSNAPAPPADPLSIGSSARNRFVGLVTAVVSDKVMTQVEMQCGPFTVVSLMSTEAAEELQLRPGSVAVAVVKATTVIVETAQPSTALASD</sequence>
<dbReference type="CDD" id="cd04762">
    <property type="entry name" value="HTH_MerR-trunc"/>
    <property type="match status" value="1"/>
</dbReference>
<organism evidence="5 6">
    <name type="scientific">Mycobacterium paraintracellulare</name>
    <dbReference type="NCBI Taxonomy" id="1138383"/>
    <lineage>
        <taxon>Bacteria</taxon>
        <taxon>Bacillati</taxon>
        <taxon>Actinomycetota</taxon>
        <taxon>Actinomycetes</taxon>
        <taxon>Mycobacteriales</taxon>
        <taxon>Mycobacteriaceae</taxon>
        <taxon>Mycobacterium</taxon>
        <taxon>Mycobacterium avium complex (MAC)</taxon>
    </lineage>
</organism>
<evidence type="ECO:0000313" key="6">
    <source>
        <dbReference type="Proteomes" id="UP000466578"/>
    </source>
</evidence>
<evidence type="ECO:0000256" key="2">
    <source>
        <dbReference type="PROSITE-ProRule" id="PRU01213"/>
    </source>
</evidence>
<evidence type="ECO:0000313" key="5">
    <source>
        <dbReference type="EMBL" id="BBY73029.1"/>
    </source>
</evidence>
<dbReference type="InterPro" id="IPR010093">
    <property type="entry name" value="SinI_DNA-bd"/>
</dbReference>
<dbReference type="Gene3D" id="1.10.1660.10">
    <property type="match status" value="1"/>
</dbReference>
<dbReference type="InterPro" id="IPR005116">
    <property type="entry name" value="Transp-assoc_OB_typ1"/>
</dbReference>
<dbReference type="NCBIfam" id="TIGR01764">
    <property type="entry name" value="excise"/>
    <property type="match status" value="1"/>
</dbReference>
<evidence type="ECO:0000256" key="3">
    <source>
        <dbReference type="SAM" id="MobiDB-lite"/>
    </source>
</evidence>
<dbReference type="SUPFAM" id="SSF50331">
    <property type="entry name" value="MOP-like"/>
    <property type="match status" value="1"/>
</dbReference>
<evidence type="ECO:0000256" key="1">
    <source>
        <dbReference type="ARBA" id="ARBA00022505"/>
    </source>
</evidence>
<dbReference type="Gene3D" id="2.40.50.100">
    <property type="match status" value="1"/>
</dbReference>
<dbReference type="Proteomes" id="UP000466578">
    <property type="component" value="Chromosome"/>
</dbReference>
<protein>
    <recommendedName>
        <fullName evidence="4">Mop domain-containing protein</fullName>
    </recommendedName>
</protein>
<dbReference type="InterPro" id="IPR041657">
    <property type="entry name" value="HTH_17"/>
</dbReference>
<feature type="region of interest" description="Disordered" evidence="3">
    <location>
        <begin position="23"/>
        <end position="44"/>
    </location>
</feature>
<dbReference type="InterPro" id="IPR004606">
    <property type="entry name" value="Mop_domain"/>
</dbReference>
<dbReference type="EMBL" id="AP022597">
    <property type="protein sequence ID" value="BBY73029.1"/>
    <property type="molecule type" value="Genomic_DNA"/>
</dbReference>
<feature type="domain" description="Mop" evidence="4">
    <location>
        <begin position="124"/>
        <end position="189"/>
    </location>
</feature>
<gene>
    <name evidence="5" type="ORF">MPRI_52160</name>
</gene>
<name>A0ABN6AYV5_9MYCO</name>
<dbReference type="Pfam" id="PF12728">
    <property type="entry name" value="HTH_17"/>
    <property type="match status" value="1"/>
</dbReference>
<evidence type="ECO:0000259" key="4">
    <source>
        <dbReference type="PROSITE" id="PS51866"/>
    </source>
</evidence>